<dbReference type="Proteomes" id="UP000321295">
    <property type="component" value="Unassembled WGS sequence"/>
</dbReference>
<dbReference type="Pfam" id="PF24078">
    <property type="entry name" value="Beta-sol_PIC_HAP1_IgA0_2nd"/>
    <property type="match status" value="1"/>
</dbReference>
<dbReference type="AlphaFoldDB" id="A0AB74M8E0"/>
<dbReference type="InterPro" id="IPR011050">
    <property type="entry name" value="Pectin_lyase_fold/virulence"/>
</dbReference>
<dbReference type="Gene3D" id="2.160.20.20">
    <property type="match status" value="1"/>
</dbReference>
<dbReference type="InterPro" id="IPR057393">
    <property type="entry name" value="PIC_HAP1_IgA0_b-sol2"/>
</dbReference>
<feature type="region of interest" description="Disordered" evidence="1">
    <location>
        <begin position="119"/>
        <end position="144"/>
    </location>
</feature>
<protein>
    <submittedName>
        <fullName evidence="3">Peptidase S6</fullName>
    </submittedName>
</protein>
<reference evidence="3 4" key="1">
    <citation type="submission" date="2019-08" db="EMBL/GenBank/DDBJ databases">
        <title>Whole genome analysis of cultivated E. coli strains isolated from CD patients and healthy donors.</title>
        <authorList>
            <person name="Siniagina M.N."/>
            <person name="Markelova M.I."/>
            <person name="Laikov A.V."/>
            <person name="Boulygina E.A."/>
            <person name="Khusnutdinova D.R."/>
            <person name="Kharchenko A."/>
            <person name="Grigoryeva T.V."/>
        </authorList>
    </citation>
    <scope>NUCLEOTIDE SEQUENCE [LARGE SCALE GENOMIC DNA]</scope>
    <source>
        <strain evidence="3 4">1_45_11</strain>
    </source>
</reference>
<accession>A0AB74M8E0</accession>
<feature type="domain" description="PIC/HAP1/IgA0-like second beta-solenoid repeat region" evidence="2">
    <location>
        <begin position="6"/>
        <end position="167"/>
    </location>
</feature>
<evidence type="ECO:0000256" key="1">
    <source>
        <dbReference type="SAM" id="MobiDB-lite"/>
    </source>
</evidence>
<evidence type="ECO:0000259" key="2">
    <source>
        <dbReference type="Pfam" id="PF24078"/>
    </source>
</evidence>
<comment type="caution">
    <text evidence="3">The sequence shown here is derived from an EMBL/GenBank/DDBJ whole genome shotgun (WGS) entry which is preliminary data.</text>
</comment>
<organism evidence="3 4">
    <name type="scientific">Escherichia coli</name>
    <dbReference type="NCBI Taxonomy" id="562"/>
    <lineage>
        <taxon>Bacteria</taxon>
        <taxon>Pseudomonadati</taxon>
        <taxon>Pseudomonadota</taxon>
        <taxon>Gammaproteobacteria</taxon>
        <taxon>Enterobacterales</taxon>
        <taxon>Enterobacteriaceae</taxon>
        <taxon>Escherichia</taxon>
    </lineage>
</organism>
<feature type="compositionally biased region" description="Low complexity" evidence="1">
    <location>
        <begin position="128"/>
        <end position="140"/>
    </location>
</feature>
<feature type="non-terminal residue" evidence="3">
    <location>
        <position position="1"/>
    </location>
</feature>
<dbReference type="SUPFAM" id="SSF51126">
    <property type="entry name" value="Pectin lyase-like"/>
    <property type="match status" value="1"/>
</dbReference>
<name>A0AB74M8E0_ECOLX</name>
<sequence>NNTSSAVDFIMDGGADMSGSFTQQGGGLYIQGHPVVHAVSSEAVAAALRKQGDNSVLTRPVSFTQKDWESRTFSIGQLKLKEASFSLSRNATLTGDIDADNATMVLGSDSLYLDMKDGTGSSSAPVKGTSAAGGASGTSTFRGNVNMRHSSLTVRDHFTGSITASDSRIVVNSENVRLEGDSRLTSSALTVSDGGRLHVKGGLETDGGVTLDGGTLLVDGGSVRNDVYERLLAWSEERGGLNGSGEYDFMTGAAGLLRGYVRGSAGNVNLQNA</sequence>
<feature type="non-terminal residue" evidence="3">
    <location>
        <position position="273"/>
    </location>
</feature>
<evidence type="ECO:0000313" key="3">
    <source>
        <dbReference type="EMBL" id="TXQ23316.1"/>
    </source>
</evidence>
<dbReference type="EMBL" id="VRXD01000191">
    <property type="protein sequence ID" value="TXQ23316.1"/>
    <property type="molecule type" value="Genomic_DNA"/>
</dbReference>
<dbReference type="InterPro" id="IPR012332">
    <property type="entry name" value="Autotransporter_pectin_lyase_C"/>
</dbReference>
<gene>
    <name evidence="3" type="ORF">FV293_28040</name>
</gene>
<proteinExistence type="predicted"/>
<evidence type="ECO:0000313" key="4">
    <source>
        <dbReference type="Proteomes" id="UP000321295"/>
    </source>
</evidence>